<evidence type="ECO:0000313" key="2">
    <source>
        <dbReference type="Proteomes" id="UP000515264"/>
    </source>
</evidence>
<sequence length="43" mass="4764">MYDLVKISVTLPSESLNHTTLRCQSHNESETVVRVIGYLICGG</sequence>
<accession>A0ABX6R5S3</accession>
<proteinExistence type="predicted"/>
<gene>
    <name evidence="1" type="ORF">Vspart_04110</name>
</gene>
<reference evidence="1 2" key="1">
    <citation type="journal article" date="2020" name="J. Nat. Prod.">
        <title>Genomics-Metabolomics Profiling Disclosed Marine Vibrio spartinae 3.6 as a Producer of a New Branched Side Chain Prodigiosin.</title>
        <authorList>
            <person name="Vitale G.A."/>
            <person name="Sciarretta M."/>
            <person name="Palma Esposito F."/>
            <person name="January G.G."/>
            <person name="Giaccio M."/>
            <person name="Bunk B."/>
            <person name="Sproer C."/>
            <person name="Bajerski F."/>
            <person name="Power D."/>
            <person name="Festa C."/>
            <person name="Monti M.C."/>
            <person name="D'Auria M.V."/>
            <person name="de Pascale D."/>
        </authorList>
    </citation>
    <scope>NUCLEOTIDE SEQUENCE [LARGE SCALE GENOMIC DNA]</scope>
    <source>
        <strain evidence="1 2">3.6</strain>
    </source>
</reference>
<protein>
    <submittedName>
        <fullName evidence="1">Uncharacterized protein</fullName>
    </submittedName>
</protein>
<dbReference type="Proteomes" id="UP000515264">
    <property type="component" value="Chromosome 2"/>
</dbReference>
<keyword evidence="2" id="KW-1185">Reference proteome</keyword>
<organism evidence="1 2">
    <name type="scientific">Vibrio spartinae</name>
    <dbReference type="NCBI Taxonomy" id="1918945"/>
    <lineage>
        <taxon>Bacteria</taxon>
        <taxon>Pseudomonadati</taxon>
        <taxon>Pseudomonadota</taxon>
        <taxon>Gammaproteobacteria</taxon>
        <taxon>Vibrionales</taxon>
        <taxon>Vibrionaceae</taxon>
        <taxon>Vibrio</taxon>
    </lineage>
</organism>
<dbReference type="EMBL" id="CP046269">
    <property type="protein sequence ID" value="QMV16705.1"/>
    <property type="molecule type" value="Genomic_DNA"/>
</dbReference>
<name>A0ABX6R5S3_9VIBR</name>
<evidence type="ECO:0000313" key="1">
    <source>
        <dbReference type="EMBL" id="QMV16705.1"/>
    </source>
</evidence>